<evidence type="ECO:0000256" key="2">
    <source>
        <dbReference type="ARBA" id="ARBA00022679"/>
    </source>
</evidence>
<evidence type="ECO:0000313" key="10">
    <source>
        <dbReference type="Proteomes" id="UP000284403"/>
    </source>
</evidence>
<dbReference type="EC" id="2.7.11.-" evidence="9"/>
<dbReference type="InterPro" id="IPR000719">
    <property type="entry name" value="Prot_kinase_dom"/>
</dbReference>
<evidence type="ECO:0000256" key="5">
    <source>
        <dbReference type="ARBA" id="ARBA00022840"/>
    </source>
</evidence>
<dbReference type="EMBL" id="MKKU01000089">
    <property type="protein sequence ID" value="RNF25152.1"/>
    <property type="molecule type" value="Genomic_DNA"/>
</dbReference>
<dbReference type="FunFam" id="1.10.510.10:FF:000624">
    <property type="entry name" value="Mitogen-activated protein kinase"/>
    <property type="match status" value="1"/>
</dbReference>
<keyword evidence="1 7" id="KW-0723">Serine/threonine-protein kinase</keyword>
<name>A0A422Q5D4_9TRYP</name>
<dbReference type="PROSITE" id="PS00108">
    <property type="entry name" value="PROTEIN_KINASE_ST"/>
    <property type="match status" value="1"/>
</dbReference>
<evidence type="ECO:0000256" key="6">
    <source>
        <dbReference type="PROSITE-ProRule" id="PRU10141"/>
    </source>
</evidence>
<evidence type="ECO:0000256" key="7">
    <source>
        <dbReference type="RuleBase" id="RU000304"/>
    </source>
</evidence>
<evidence type="ECO:0000256" key="4">
    <source>
        <dbReference type="ARBA" id="ARBA00022777"/>
    </source>
</evidence>
<dbReference type="GeneID" id="40315911"/>
<dbReference type="AlphaFoldDB" id="A0A422Q5D4"/>
<keyword evidence="10" id="KW-1185">Reference proteome</keyword>
<proteinExistence type="inferred from homology"/>
<comment type="caution">
    <text evidence="9">The sequence shown here is derived from an EMBL/GenBank/DDBJ whole genome shotgun (WGS) entry which is preliminary data.</text>
</comment>
<reference evidence="9 10" key="1">
    <citation type="journal article" date="2018" name="BMC Genomics">
        <title>Genomic comparison of Trypanosoma conorhini and Trypanosoma rangeli to Trypanosoma cruzi strains of high and low virulence.</title>
        <authorList>
            <person name="Bradwell K.R."/>
            <person name="Koparde V.N."/>
            <person name="Matveyev A.V."/>
            <person name="Serrano M.G."/>
            <person name="Alves J.M."/>
            <person name="Parikh H."/>
            <person name="Huang B."/>
            <person name="Lee V."/>
            <person name="Espinosa-Alvarez O."/>
            <person name="Ortiz P.A."/>
            <person name="Costa-Martins A.G."/>
            <person name="Teixeira M.M."/>
            <person name="Buck G.A."/>
        </authorList>
    </citation>
    <scope>NUCLEOTIDE SEQUENCE [LARGE SCALE GENOMIC DNA]</scope>
    <source>
        <strain evidence="9 10">025E</strain>
    </source>
</reference>
<dbReference type="InterPro" id="IPR011009">
    <property type="entry name" value="Kinase-like_dom_sf"/>
</dbReference>
<feature type="domain" description="Protein kinase" evidence="8">
    <location>
        <begin position="38"/>
        <end position="335"/>
    </location>
</feature>
<dbReference type="Proteomes" id="UP000284403">
    <property type="component" value="Unassembled WGS sequence"/>
</dbReference>
<feature type="binding site" evidence="6">
    <location>
        <position position="67"/>
    </location>
    <ligand>
        <name>ATP</name>
        <dbReference type="ChEBI" id="CHEBI:30616"/>
    </ligand>
</feature>
<evidence type="ECO:0000313" key="9">
    <source>
        <dbReference type="EMBL" id="RNF25152.1"/>
    </source>
</evidence>
<evidence type="ECO:0000256" key="3">
    <source>
        <dbReference type="ARBA" id="ARBA00022741"/>
    </source>
</evidence>
<dbReference type="InterPro" id="IPR017441">
    <property type="entry name" value="Protein_kinase_ATP_BS"/>
</dbReference>
<dbReference type="GO" id="GO:0005524">
    <property type="term" value="F:ATP binding"/>
    <property type="evidence" value="ECO:0007669"/>
    <property type="project" value="UniProtKB-UniRule"/>
</dbReference>
<dbReference type="RefSeq" id="XP_029230677.1">
    <property type="nucleotide sequence ID" value="XM_029369228.1"/>
</dbReference>
<dbReference type="SUPFAM" id="SSF56112">
    <property type="entry name" value="Protein kinase-like (PK-like)"/>
    <property type="match status" value="1"/>
</dbReference>
<comment type="similarity">
    <text evidence="7">Belongs to the protein kinase superfamily.</text>
</comment>
<gene>
    <name evidence="9" type="ORF">Tco025E_02300</name>
</gene>
<dbReference type="PROSITE" id="PS50011">
    <property type="entry name" value="PROTEIN_KINASE_DOM"/>
    <property type="match status" value="1"/>
</dbReference>
<sequence>MQGSTEGSSASLLQLAFTQLGWKTYRVRGQLFEVEERYTLTSVVGHGAYGVVCAAFDNTEFRNVAIKRVGHLFDDLVDGRRIWREIVIQRILRENGCRNTLNLLRIVPPRESVADFRELCIVTDLYDTDLHTVIHRVKSNSIVTLQRIMVRILRCLADMHFMGIIHRDVKPSNILIGDKPDSDNAVVCDFGLARAGLLDLDEPLDLTDYVVTRWYRPPELLLMCRYGFPIDMWAMGCIIAEYVIGRPLFGGCDYVHQMQLVLSSIPMTGTGFVEGGSRAALGFLNELERKYKGKRPLADLLEGLTAEGVDLVTKLLAFEPSKRLTAMQALQHPFFAHVGGEGVSHCTRPPKADVSFDLHAEISEAQLRRAIWEEVARYQDGNPMKKGCILS</sequence>
<dbReference type="InterPro" id="IPR050117">
    <property type="entry name" value="MAPK"/>
</dbReference>
<dbReference type="InterPro" id="IPR008271">
    <property type="entry name" value="Ser/Thr_kinase_AS"/>
</dbReference>
<keyword evidence="5 6" id="KW-0067">ATP-binding</keyword>
<dbReference type="GO" id="GO:0004674">
    <property type="term" value="F:protein serine/threonine kinase activity"/>
    <property type="evidence" value="ECO:0007669"/>
    <property type="project" value="UniProtKB-KW"/>
</dbReference>
<dbReference type="Gene3D" id="1.10.510.10">
    <property type="entry name" value="Transferase(Phosphotransferase) domain 1"/>
    <property type="match status" value="1"/>
</dbReference>
<evidence type="ECO:0000259" key="8">
    <source>
        <dbReference type="PROSITE" id="PS50011"/>
    </source>
</evidence>
<dbReference type="OrthoDB" id="275663at2759"/>
<dbReference type="Pfam" id="PF00069">
    <property type="entry name" value="Pkinase"/>
    <property type="match status" value="1"/>
</dbReference>
<keyword evidence="3 6" id="KW-0547">Nucleotide-binding</keyword>
<accession>A0A422Q5D4</accession>
<evidence type="ECO:0000256" key="1">
    <source>
        <dbReference type="ARBA" id="ARBA00022527"/>
    </source>
</evidence>
<dbReference type="PANTHER" id="PTHR24055">
    <property type="entry name" value="MITOGEN-ACTIVATED PROTEIN KINASE"/>
    <property type="match status" value="1"/>
</dbReference>
<protein>
    <submittedName>
        <fullName evidence="9">Putative mitogen-activated protein kinase 5, putative,protein kinase</fullName>
        <ecNumber evidence="9">2.7.11.-</ecNumber>
    </submittedName>
</protein>
<dbReference type="SMART" id="SM00220">
    <property type="entry name" value="S_TKc"/>
    <property type="match status" value="1"/>
</dbReference>
<keyword evidence="2 9" id="KW-0808">Transferase</keyword>
<organism evidence="9 10">
    <name type="scientific">Trypanosoma conorhini</name>
    <dbReference type="NCBI Taxonomy" id="83891"/>
    <lineage>
        <taxon>Eukaryota</taxon>
        <taxon>Discoba</taxon>
        <taxon>Euglenozoa</taxon>
        <taxon>Kinetoplastea</taxon>
        <taxon>Metakinetoplastina</taxon>
        <taxon>Trypanosomatida</taxon>
        <taxon>Trypanosomatidae</taxon>
        <taxon>Trypanosoma</taxon>
    </lineage>
</organism>
<dbReference type="Gene3D" id="3.30.200.20">
    <property type="entry name" value="Phosphorylase Kinase, domain 1"/>
    <property type="match status" value="1"/>
</dbReference>
<dbReference type="PROSITE" id="PS00107">
    <property type="entry name" value="PROTEIN_KINASE_ATP"/>
    <property type="match status" value="1"/>
</dbReference>
<keyword evidence="4 9" id="KW-0418">Kinase</keyword>